<dbReference type="InterPro" id="IPR001613">
    <property type="entry name" value="Flavin_amine_oxidase"/>
</dbReference>
<comment type="similarity">
    <text evidence="2">Belongs to the flavin monoamine oxidase family.</text>
</comment>
<dbReference type="Gene3D" id="1.10.405.10">
    <property type="entry name" value="Guanine Nucleotide Dissociation Inhibitor, domain 1"/>
    <property type="match status" value="1"/>
</dbReference>
<dbReference type="PANTHER" id="PTHR43563:SF1">
    <property type="entry name" value="AMINE OXIDASE [FLAVIN-CONTAINING] B"/>
    <property type="match status" value="1"/>
</dbReference>
<evidence type="ECO:0000256" key="1">
    <source>
        <dbReference type="ARBA" id="ARBA00001974"/>
    </source>
</evidence>
<evidence type="ECO:0000256" key="2">
    <source>
        <dbReference type="ARBA" id="ARBA00005995"/>
    </source>
</evidence>
<evidence type="ECO:0000259" key="5">
    <source>
        <dbReference type="Pfam" id="PF01593"/>
    </source>
</evidence>
<dbReference type="EMBL" id="FTNT01000004">
    <property type="protein sequence ID" value="SIR94678.1"/>
    <property type="molecule type" value="Genomic_DNA"/>
</dbReference>
<evidence type="ECO:0000313" key="7">
    <source>
        <dbReference type="Proteomes" id="UP000186218"/>
    </source>
</evidence>
<feature type="domain" description="Amine oxidase" evidence="5">
    <location>
        <begin position="13"/>
        <end position="446"/>
    </location>
</feature>
<proteinExistence type="inferred from homology"/>
<evidence type="ECO:0000313" key="6">
    <source>
        <dbReference type="EMBL" id="SIR94678.1"/>
    </source>
</evidence>
<feature type="binding site" evidence="4">
    <location>
        <position position="340"/>
    </location>
    <ligand>
        <name>substrate</name>
    </ligand>
</feature>
<dbReference type="PANTHER" id="PTHR43563">
    <property type="entry name" value="AMINE OXIDASE"/>
    <property type="match status" value="1"/>
</dbReference>
<feature type="binding site" evidence="4">
    <location>
        <position position="234"/>
    </location>
    <ligand>
        <name>FAD</name>
        <dbReference type="ChEBI" id="CHEBI:57692"/>
    </ligand>
</feature>
<dbReference type="Gene3D" id="3.90.660.10">
    <property type="match status" value="1"/>
</dbReference>
<dbReference type="AlphaFoldDB" id="A0A1N7F2V4"/>
<gene>
    <name evidence="6" type="ORF">SAMN05445060_1755</name>
</gene>
<sequence>MSDVDVIVVGAGLSGLSAARALVATGRSVKILEARDRVGGRTEGGTLAGAPVELGGTWLGEGHTEMYALVGELGLSTFPTWNDAGELLLDLLGKQSRLAPTKGATPKLNPIALADLAQGLLRYERLARSIDPNRPWAHSKAQEWDGQTYETWVRRNLRTPTGRAYFRTIAEALYSADSTDLSLLHSLFYTRSNGDLETLVSVDKGAQKDRVVGGSVLVSQRLADDLDIVLDAPVAAVSQDAAGVTVTTRSGPRFTADRVIMAIPPTLAGRITYDPIMPPWRDQLTQRTPAGTVIKTFAAYPTPFWRSRGLNGQAISADGPVKVTFDVSPPDGDVGILLGFVEGSEARVWQRLAEPERRLQVIDCFVRYFGAEAAHPTEYIEKDWTREEFTRGCYGAHFGPGTWTSYGNTLREPVNRVHWAGAEYAVEWNGYMEGAVRSGRTTADEVVRSLR</sequence>
<evidence type="ECO:0000256" key="3">
    <source>
        <dbReference type="ARBA" id="ARBA00023002"/>
    </source>
</evidence>
<feature type="binding site" evidence="4">
    <location>
        <begin position="33"/>
        <end position="34"/>
    </location>
    <ligand>
        <name>FAD</name>
        <dbReference type="ChEBI" id="CHEBI:57692"/>
    </ligand>
</feature>
<dbReference type="PRINTS" id="PR00757">
    <property type="entry name" value="AMINEOXDASEF"/>
</dbReference>
<dbReference type="Gene3D" id="3.50.50.60">
    <property type="entry name" value="FAD/NAD(P)-binding domain"/>
    <property type="match status" value="1"/>
</dbReference>
<feature type="binding site" evidence="4">
    <location>
        <position position="423"/>
    </location>
    <ligand>
        <name>FAD</name>
        <dbReference type="ChEBI" id="CHEBI:57692"/>
    </ligand>
</feature>
<dbReference type="STRING" id="1344003.SAMN05445060_1755"/>
<dbReference type="OrthoDB" id="337830at2"/>
<dbReference type="SUPFAM" id="SSF54373">
    <property type="entry name" value="FAD-linked reductases, C-terminal domain"/>
    <property type="match status" value="1"/>
</dbReference>
<dbReference type="SUPFAM" id="SSF51905">
    <property type="entry name" value="FAD/NAD(P)-binding domain"/>
    <property type="match status" value="1"/>
</dbReference>
<dbReference type="InterPro" id="IPR036188">
    <property type="entry name" value="FAD/NAD-bd_sf"/>
</dbReference>
<evidence type="ECO:0000256" key="4">
    <source>
        <dbReference type="PIRSR" id="PIRSR601613-1"/>
    </source>
</evidence>
<protein>
    <submittedName>
        <fullName evidence="6">Monoamine oxidase</fullName>
    </submittedName>
</protein>
<comment type="cofactor">
    <cofactor evidence="1">
        <name>FAD</name>
        <dbReference type="ChEBI" id="CHEBI:57692"/>
    </cofactor>
</comment>
<dbReference type="InterPro" id="IPR050703">
    <property type="entry name" value="Flavin_MAO"/>
</dbReference>
<dbReference type="Proteomes" id="UP000186218">
    <property type="component" value="Unassembled WGS sequence"/>
</dbReference>
<reference evidence="6 7" key="1">
    <citation type="submission" date="2017-01" db="EMBL/GenBank/DDBJ databases">
        <authorList>
            <person name="Mah S.A."/>
            <person name="Swanson W.J."/>
            <person name="Moy G.W."/>
            <person name="Vacquier V.D."/>
        </authorList>
    </citation>
    <scope>NUCLEOTIDE SEQUENCE [LARGE SCALE GENOMIC DNA]</scope>
    <source>
        <strain evidence="6 7">CPCC 203464</strain>
    </source>
</reference>
<dbReference type="GO" id="GO:0016491">
    <property type="term" value="F:oxidoreductase activity"/>
    <property type="evidence" value="ECO:0007669"/>
    <property type="project" value="UniProtKB-KW"/>
</dbReference>
<keyword evidence="3" id="KW-0560">Oxidoreductase</keyword>
<accession>A0A1N7F2V4</accession>
<organism evidence="6 7">
    <name type="scientific">Williamsia sterculiae</name>
    <dbReference type="NCBI Taxonomy" id="1344003"/>
    <lineage>
        <taxon>Bacteria</taxon>
        <taxon>Bacillati</taxon>
        <taxon>Actinomycetota</taxon>
        <taxon>Actinomycetes</taxon>
        <taxon>Mycobacteriales</taxon>
        <taxon>Nocardiaceae</taxon>
        <taxon>Williamsia</taxon>
    </lineage>
</organism>
<dbReference type="RefSeq" id="WP_076478878.1">
    <property type="nucleotide sequence ID" value="NZ_FTNT01000004.1"/>
</dbReference>
<keyword evidence="7" id="KW-1185">Reference proteome</keyword>
<feature type="binding site" evidence="4">
    <location>
        <position position="14"/>
    </location>
    <ligand>
        <name>FAD</name>
        <dbReference type="ChEBI" id="CHEBI:57692"/>
    </ligand>
</feature>
<dbReference type="InterPro" id="IPR002937">
    <property type="entry name" value="Amino_oxidase"/>
</dbReference>
<dbReference type="Pfam" id="PF01593">
    <property type="entry name" value="Amino_oxidase"/>
    <property type="match status" value="1"/>
</dbReference>
<name>A0A1N7F2V4_9NOCA</name>